<sequence length="963" mass="111435">MDYNELYQRYKMLLKENKKLKEEISLYHQEYDLIFDSENNKINIDSNKNHQENVEEQNSNELNIVNSPDKKIDVFKSLFQGREDVYAHRWKSKNGNTGYSPVCINEWVQGLCEKPKVKCLNCKHRKFDKLTETVIRNHLLGKEIIGVYPLLKDETCKFLAIDFDKGTWQDDVSILRQISSEKDIPLYIERSRSGNGAHVWFFFAEKISASLARKFGTAIITYAMEKRHEIKFESYDRLFPNQDTRPKGGLGNLISLPLQKLARKDGNSLFVDENFVAYEDQWKFLSDIQKIKKSEVEKYILELTTGNELGNFGTDKDEKPWEKKSIQTVMFFSDYPSSVSIVKADMLYIEKEGLSQKLMNEIKRLGAFPNPEFYKAQAMRLPTYNKPRIISLSEETDQYLCLPRGCEKELNILFKKGNTEIDLIDKRNEGMKIDVSFNGQLRPTQVEAVGELLKYETGILSATTAFGKTVVGANIISEKKVNTLIVVHTRQLVQQWRNTVKKFLMINKNLAQKNNNIEKKDFDIIGQIGGGKSKQKQIVDIALIQSLVRKGEVKDLVKDYGMVIIDECQHAASFSYEKLLKTVSARYVYGLTTTPIRKDGHHPIFFMCLGDIRYRQSPKKKAAERPFDHFVIPRISPVKMPVTEKRIKYNSIQEVFSYIANNQIRNKLISEDILKNIDEGRNIIALTERTAHVQKLYDLLKNKIKNIFVLTGSLTAKERKETEEKLKNIPVSENILIIATGKYIGEGFDYPRLDTLFLTFPISWKGRLQQYAGRLHRLYEEKKEVYIYDYVDIHIKVLERMYQKRLKGYATIGYKVKSDLKEKDNISVIFDNTNFLTTFSTDIAAANKQIFIVSPYINKRKTSDMLKLLAGASNNNVKVIIITRPVDDFKNEQRKSILKIYDMIKSEGVELKFKEQLYQKFAAIDNQLVWYGDISLLSYGKSQESIMRLNSLEVANELLGSIK</sequence>
<dbReference type="Proteomes" id="UP000665020">
    <property type="component" value="Chromosome"/>
</dbReference>
<accession>A0A8A7KM90</accession>
<proteinExistence type="predicted"/>
<dbReference type="SMART" id="SM00487">
    <property type="entry name" value="DEXDc"/>
    <property type="match status" value="1"/>
</dbReference>
<dbReference type="EMBL" id="CP046640">
    <property type="protein sequence ID" value="QTL98952.1"/>
    <property type="molecule type" value="Genomic_DNA"/>
</dbReference>
<dbReference type="InterPro" id="IPR014001">
    <property type="entry name" value="Helicase_ATP-bd"/>
</dbReference>
<dbReference type="PANTHER" id="PTHR47396">
    <property type="entry name" value="TYPE I RESTRICTION ENZYME ECOKI R PROTEIN"/>
    <property type="match status" value="1"/>
</dbReference>
<dbReference type="InterPro" id="IPR006935">
    <property type="entry name" value="Helicase/UvrB_N"/>
</dbReference>
<dbReference type="Pfam" id="PF22548">
    <property type="entry name" value="AEP-TOTE"/>
    <property type="match status" value="1"/>
</dbReference>
<dbReference type="GO" id="GO:0005829">
    <property type="term" value="C:cytosol"/>
    <property type="evidence" value="ECO:0007669"/>
    <property type="project" value="TreeGrafter"/>
</dbReference>
<keyword evidence="1" id="KW-0175">Coiled coil</keyword>
<dbReference type="SUPFAM" id="SSF52540">
    <property type="entry name" value="P-loop containing nucleoside triphosphate hydrolases"/>
    <property type="match status" value="2"/>
</dbReference>
<evidence type="ECO:0000259" key="3">
    <source>
        <dbReference type="PROSITE" id="PS51194"/>
    </source>
</evidence>
<dbReference type="SUPFAM" id="SSF56024">
    <property type="entry name" value="Phospholipase D/nuclease"/>
    <property type="match status" value="1"/>
</dbReference>
<dbReference type="AlphaFoldDB" id="A0A8A7KM90"/>
<feature type="domain" description="Helicase ATP-binding" evidence="2">
    <location>
        <begin position="449"/>
        <end position="613"/>
    </location>
</feature>
<reference evidence="4" key="1">
    <citation type="submission" date="2019-12" db="EMBL/GenBank/DDBJ databases">
        <authorList>
            <person name="zhang j."/>
            <person name="sun C.M."/>
        </authorList>
    </citation>
    <scope>NUCLEOTIDE SEQUENCE</scope>
    <source>
        <strain evidence="4">NS-1</strain>
    </source>
</reference>
<dbReference type="InterPro" id="IPR050742">
    <property type="entry name" value="Helicase_Restrict-Modif_Enz"/>
</dbReference>
<dbReference type="Pfam" id="PF00271">
    <property type="entry name" value="Helicase_C"/>
    <property type="match status" value="1"/>
</dbReference>
<dbReference type="CDD" id="cd09126">
    <property type="entry name" value="PLDc_C_DEXD_like"/>
    <property type="match status" value="1"/>
</dbReference>
<protein>
    <submittedName>
        <fullName evidence="4">DEAD/DEAH box helicase</fullName>
    </submittedName>
</protein>
<dbReference type="CDD" id="cd17926">
    <property type="entry name" value="DEXHc_RE"/>
    <property type="match status" value="1"/>
</dbReference>
<gene>
    <name evidence="4" type="ORF">GM661_13780</name>
</gene>
<keyword evidence="5" id="KW-1185">Reference proteome</keyword>
<dbReference type="PROSITE" id="PS51192">
    <property type="entry name" value="HELICASE_ATP_BIND_1"/>
    <property type="match status" value="1"/>
</dbReference>
<evidence type="ECO:0000259" key="2">
    <source>
        <dbReference type="PROSITE" id="PS51192"/>
    </source>
</evidence>
<dbReference type="Pfam" id="PF04851">
    <property type="entry name" value="ResIII"/>
    <property type="match status" value="1"/>
</dbReference>
<keyword evidence="4" id="KW-0347">Helicase</keyword>
<dbReference type="Gene3D" id="3.40.50.300">
    <property type="entry name" value="P-loop containing nucleotide triphosphate hydrolases"/>
    <property type="match status" value="2"/>
</dbReference>
<evidence type="ECO:0000313" key="5">
    <source>
        <dbReference type="Proteomes" id="UP000665020"/>
    </source>
</evidence>
<dbReference type="GO" id="GO:0003677">
    <property type="term" value="F:DNA binding"/>
    <property type="evidence" value="ECO:0007669"/>
    <property type="project" value="InterPro"/>
</dbReference>
<dbReference type="Gene3D" id="3.30.870.10">
    <property type="entry name" value="Endonuclease Chain A"/>
    <property type="match status" value="1"/>
</dbReference>
<name>A0A8A7KM90_9FIRM</name>
<dbReference type="InterPro" id="IPR001650">
    <property type="entry name" value="Helicase_C-like"/>
</dbReference>
<evidence type="ECO:0000256" key="1">
    <source>
        <dbReference type="SAM" id="Coils"/>
    </source>
</evidence>
<dbReference type="CDD" id="cd18785">
    <property type="entry name" value="SF2_C"/>
    <property type="match status" value="1"/>
</dbReference>
<dbReference type="PANTHER" id="PTHR47396:SF1">
    <property type="entry name" value="ATP-DEPENDENT HELICASE IRC3-RELATED"/>
    <property type="match status" value="1"/>
</dbReference>
<dbReference type="InterPro" id="IPR054347">
    <property type="entry name" value="TOTE_primase"/>
</dbReference>
<keyword evidence="4" id="KW-0547">Nucleotide-binding</keyword>
<dbReference type="GO" id="GO:0004386">
    <property type="term" value="F:helicase activity"/>
    <property type="evidence" value="ECO:0007669"/>
    <property type="project" value="UniProtKB-KW"/>
</dbReference>
<dbReference type="Pfam" id="PF13091">
    <property type="entry name" value="PLDc_2"/>
    <property type="match status" value="1"/>
</dbReference>
<feature type="coiled-coil region" evidence="1">
    <location>
        <begin position="3"/>
        <end position="30"/>
    </location>
</feature>
<organism evidence="4 5">
    <name type="scientific">Iocasia fonsfrigidae</name>
    <dbReference type="NCBI Taxonomy" id="2682810"/>
    <lineage>
        <taxon>Bacteria</taxon>
        <taxon>Bacillati</taxon>
        <taxon>Bacillota</taxon>
        <taxon>Clostridia</taxon>
        <taxon>Halanaerobiales</taxon>
        <taxon>Halanaerobiaceae</taxon>
        <taxon>Iocasia</taxon>
    </lineage>
</organism>
<keyword evidence="4" id="KW-0067">ATP-binding</keyword>
<dbReference type="KEGG" id="ifn:GM661_13780"/>
<dbReference type="RefSeq" id="WP_230867359.1">
    <property type="nucleotide sequence ID" value="NZ_CP046640.1"/>
</dbReference>
<dbReference type="InterPro" id="IPR027417">
    <property type="entry name" value="P-loop_NTPase"/>
</dbReference>
<evidence type="ECO:0000313" key="4">
    <source>
        <dbReference type="EMBL" id="QTL98952.1"/>
    </source>
</evidence>
<keyword evidence="4" id="KW-0378">Hydrolase</keyword>
<feature type="domain" description="Helicase C-terminal" evidence="3">
    <location>
        <begin position="669"/>
        <end position="824"/>
    </location>
</feature>
<dbReference type="InterPro" id="IPR025202">
    <property type="entry name" value="PLD-like_dom"/>
</dbReference>
<dbReference type="PROSITE" id="PS51194">
    <property type="entry name" value="HELICASE_CTER"/>
    <property type="match status" value="1"/>
</dbReference>
<dbReference type="GO" id="GO:0016787">
    <property type="term" value="F:hydrolase activity"/>
    <property type="evidence" value="ECO:0007669"/>
    <property type="project" value="InterPro"/>
</dbReference>
<dbReference type="GO" id="GO:0005524">
    <property type="term" value="F:ATP binding"/>
    <property type="evidence" value="ECO:0007669"/>
    <property type="project" value="InterPro"/>
</dbReference>